<dbReference type="STRING" id="454136.NIES2119_16225"/>
<dbReference type="AlphaFoldDB" id="A0A1U7IHN5"/>
<reference evidence="1 2" key="1">
    <citation type="submission" date="2016-11" db="EMBL/GenBank/DDBJ databases">
        <title>Draft Genome Sequences of Nine Cyanobacterial Strains from Diverse Habitats.</title>
        <authorList>
            <person name="Zhu T."/>
            <person name="Hou S."/>
            <person name="Lu X."/>
            <person name="Hess W.R."/>
        </authorList>
    </citation>
    <scope>NUCLEOTIDE SEQUENCE [LARGE SCALE GENOMIC DNA]</scope>
    <source>
        <strain evidence="1 2">IAM M-71</strain>
    </source>
</reference>
<gene>
    <name evidence="1" type="ORF">NIES2119_16225</name>
</gene>
<dbReference type="OrthoDB" id="465045at2"/>
<dbReference type="CDD" id="cd02980">
    <property type="entry name" value="TRX_Fd_family"/>
    <property type="match status" value="1"/>
</dbReference>
<accession>A0A1U7IHN5</accession>
<dbReference type="Gene3D" id="3.40.30.10">
    <property type="entry name" value="Glutaredoxin"/>
    <property type="match status" value="1"/>
</dbReference>
<sequence length="202" mass="22312">MGKKNCQVTEFCLEGRFVGFVLEDGYKIKLLRLETAEGESWIKLSKEARAGLGQVLLPGDWIEVCGDRKLDTFTGTAKLKAYSIKLKSEGQRQVVPSDVKVSQPKKKPACILVCQKSDCCKRGAMEVSQALAEGLRDRNLEQEVTIKGTGCMKYCKAGPNIVMPDKTAYRRIDASEVPEILDRHFATENQSKDAVPVLASVV</sequence>
<protein>
    <submittedName>
        <fullName evidence="1">(Fe-S)-binding protein</fullName>
    </submittedName>
</protein>
<proteinExistence type="predicted"/>
<evidence type="ECO:0000313" key="2">
    <source>
        <dbReference type="Proteomes" id="UP000185860"/>
    </source>
</evidence>
<comment type="caution">
    <text evidence="1">The sequence shown here is derived from an EMBL/GenBank/DDBJ whole genome shotgun (WGS) entry which is preliminary data.</text>
</comment>
<dbReference type="EMBL" id="MRCE01000015">
    <property type="protein sequence ID" value="OKH36576.1"/>
    <property type="molecule type" value="Genomic_DNA"/>
</dbReference>
<dbReference type="SUPFAM" id="SSF52833">
    <property type="entry name" value="Thioredoxin-like"/>
    <property type="match status" value="1"/>
</dbReference>
<organism evidence="1 2">
    <name type="scientific">[Phormidium ambiguum] IAM M-71</name>
    <dbReference type="NCBI Taxonomy" id="454136"/>
    <lineage>
        <taxon>Bacteria</taxon>
        <taxon>Bacillati</taxon>
        <taxon>Cyanobacteriota</taxon>
        <taxon>Cyanophyceae</taxon>
        <taxon>Oscillatoriophycideae</taxon>
        <taxon>Aerosakkonematales</taxon>
        <taxon>Aerosakkonemataceae</taxon>
        <taxon>Floridanema</taxon>
    </lineage>
</organism>
<evidence type="ECO:0000313" key="1">
    <source>
        <dbReference type="EMBL" id="OKH36576.1"/>
    </source>
</evidence>
<name>A0A1U7IHN5_9CYAN</name>
<dbReference type="Proteomes" id="UP000185860">
    <property type="component" value="Unassembled WGS sequence"/>
</dbReference>
<dbReference type="Pfam" id="PF01257">
    <property type="entry name" value="2Fe-2S_thioredx"/>
    <property type="match status" value="1"/>
</dbReference>
<dbReference type="RefSeq" id="WP_073594541.1">
    <property type="nucleotide sequence ID" value="NZ_MRCE01000015.1"/>
</dbReference>
<dbReference type="InterPro" id="IPR036249">
    <property type="entry name" value="Thioredoxin-like_sf"/>
</dbReference>